<keyword evidence="6" id="KW-0677">Repeat</keyword>
<dbReference type="Proteomes" id="UP000308114">
    <property type="component" value="Unassembled WGS sequence"/>
</dbReference>
<dbReference type="InterPro" id="IPR023213">
    <property type="entry name" value="CAT-like_dom_sf"/>
</dbReference>
<dbReference type="CDD" id="cd05930">
    <property type="entry name" value="A_NRPS"/>
    <property type="match status" value="1"/>
</dbReference>
<protein>
    <submittedName>
        <fullName evidence="10">Non-ribosomal peptide synthetase</fullName>
    </submittedName>
</protein>
<dbReference type="InterPro" id="IPR001242">
    <property type="entry name" value="Condensation_dom"/>
</dbReference>
<dbReference type="PANTHER" id="PTHR45527:SF1">
    <property type="entry name" value="FATTY ACID SYNTHASE"/>
    <property type="match status" value="1"/>
</dbReference>
<dbReference type="PROSITE" id="PS00455">
    <property type="entry name" value="AMP_BINDING"/>
    <property type="match status" value="1"/>
</dbReference>
<gene>
    <name evidence="10" type="ORF">C1I60_03430</name>
</gene>
<organism evidence="10 11">
    <name type="scientific">Paenibacillus terrae</name>
    <dbReference type="NCBI Taxonomy" id="159743"/>
    <lineage>
        <taxon>Bacteria</taxon>
        <taxon>Bacillati</taxon>
        <taxon>Bacillota</taxon>
        <taxon>Bacilli</taxon>
        <taxon>Bacillales</taxon>
        <taxon>Paenibacillaceae</taxon>
        <taxon>Paenibacillus</taxon>
    </lineage>
</organism>
<keyword evidence="5" id="KW-0436">Ligase</keyword>
<dbReference type="InterPro" id="IPR000873">
    <property type="entry name" value="AMP-dep_synth/lig_dom"/>
</dbReference>
<dbReference type="InterPro" id="IPR006162">
    <property type="entry name" value="Ppantetheine_attach_site"/>
</dbReference>
<dbReference type="CDD" id="cd19531">
    <property type="entry name" value="LCL_NRPS-like"/>
    <property type="match status" value="1"/>
</dbReference>
<keyword evidence="7" id="KW-0045">Antibiotic biosynthesis</keyword>
<comment type="similarity">
    <text evidence="2">Belongs to the ATP-dependent AMP-binding enzyme family.</text>
</comment>
<dbReference type="Pfam" id="PF13193">
    <property type="entry name" value="AMP-binding_C"/>
    <property type="match status" value="1"/>
</dbReference>
<evidence type="ECO:0000256" key="3">
    <source>
        <dbReference type="ARBA" id="ARBA00022450"/>
    </source>
</evidence>
<sequence>MPELDVTRTVGWFTSRYPVRLPFPAGQALSVQIKTVKEELRRVPNKGIGYGLLRYTLDQTEGGIAGPTPEISFNYLGQYDLNSDGHMRPSPYPGGLTVSERHVRPYLLEIHGMVYEGKLSLTISYSHTQYKKESIEQLGNCLRTSLQEIILHCISKEGTELTPSDVSFSEMEIAELDRLIQSTQQLGELESLYPMTPMQKGMLFHSLLDSQSEAYFEQMIIHLKGQLDLDILAQSLNRLGQRHAVFRTSFYRGWNKEALQVVFQKSRIDLVYQDINCIDKSERNDRVFHLAAEDRRRGFDLEQDALTRFTVLQSGPDEYDLIWSFHHMLMDGWCIPMVTQELFELYDAISQRRPPRLKEVFPYSSYVNWLGAQNQKEASDYWKHYLAGYEGHTSLSSVLPPSPVGEPCQEKLAWSLGEDLTTKLKNTAIRQHVTVNTLMQTVWGLLLQRYNNTTDVVFGSVVSGRPPHLPGIQDMIGLFINTVPVRIQCSPDQTFSEIIRIVQQQAVASHSYETFPLYEIQAQTDQKQKLISHIMVFENYPIEQALIQGSDPEATSLQILDVKTSEQTNYDFMISVVPGGNMQIEFQYNTETYSHAHVARMKGHLERIITQVTNLPDLVIRKLDILTREESQNILEHFNNTAAVIPEHILIHQFFEAQVARTPERIALVYGEVQMTYAELNAQANRLARTLRKAGVREDHPVAILFERSPQVILSMLAIWKAGGAYVPIDPEYPASRIEYMLEDSGAAVLLTDYHTQHPINFAGESIIVDHTSCGDEDSRNLECNCSISNLAYIIYTSGSTGQPKGVAVEHRSVLNFLHTLEQRSPLEAEDVLLQKTSVSFDASVWELCWWMLRGACLSILEPGEEKDPAAITAAVQRYGVSHLEFAPSMLQAFVDYVREYSAADQLATLKYISVGGEMLSSSLARQFYDVLTIPNGTQLYNTYGPTEATVEVASYLCHDQHFENSIPIGTPNLNTRLYILNESLQPQPIGIAGELYIAGAGVARGYVNQPEATASRFVPDPFQTEPNAKMYRTGDLAVFGSEGYVYCLGRLDDQVKIRGFRIEMGEIENVLLKLESVQEAVVLARDDGDGDKVLCAYITAGECLSTKDVRAAVARYLPAYMVPSFVIQLDRMPWTTSGKINRQALPVPAADQQSAESYIPPRTHTEQLLTAIWADILKRERVSITDHFFDIGGHSLKATQLVAKIHKELNAKVTLKDIFTYPTIEDLAGYVDRMENRTSYTPIPKAQESVYYPVSSAQKRLFIASQSTGGEMIYNMPAVLIVEGALDVDRLEYSLRQLIQRHEPLRTGFEAIEGEPVQYVHAEAAFDLEQINSGETTAVEVIISNFIRPFELHQPPLMRAGVVPLGNSRHLLLFDMHHLISDGISMNIFMKEFIEFYEGKSMPPLTIQYKDYAVWQQQQLENEEMHKHEKYWLNMFNGDLPKLELPTDYERLPVQSHEGEQFQFEADITVSQGIMNLEKRTGATLHMILWAAYTVLLAKYSGQEDVIVGAPMAGRTHVDTEPLIGMFVNTLAIRNYPAAEKSFLTYLQEVKDTMTSAFEHQSYPFEELVDKLHLKRDISRTPLFDTMLVLQNTEETTLAIESLTFTPYTNAYTTAKFDLTLYATADEQGLRFSFEYGTRLFKAKTMERMSNDLLLILKAISTDPRRKLMDISLSEMKENELGLIEISI</sequence>
<dbReference type="Gene3D" id="3.30.559.30">
    <property type="entry name" value="Nonribosomal peptide synthetase, condensation domain"/>
    <property type="match status" value="3"/>
</dbReference>
<dbReference type="FunFam" id="2.30.38.10:FF:000001">
    <property type="entry name" value="Non-ribosomal peptide synthetase PvdI"/>
    <property type="match status" value="1"/>
</dbReference>
<evidence type="ECO:0000256" key="4">
    <source>
        <dbReference type="ARBA" id="ARBA00022553"/>
    </source>
</evidence>
<evidence type="ECO:0000256" key="2">
    <source>
        <dbReference type="ARBA" id="ARBA00006432"/>
    </source>
</evidence>
<reference evidence="10 11" key="1">
    <citation type="submission" date="2018-01" db="EMBL/GenBank/DDBJ databases">
        <title>Bacillales members from the olive rhizosphere are effective biological control agents against Verticillium dahliae.</title>
        <authorList>
            <person name="Gomez-Lama C."/>
            <person name="Legarda G."/>
            <person name="Ruano-Rosa D."/>
            <person name="Pizarro-Tobias P."/>
            <person name="Valverde-Corredor A."/>
            <person name="Niqui J.L."/>
            <person name="Trivino J.C."/>
            <person name="Roca A."/>
            <person name="Mercado-Blanco J."/>
        </authorList>
    </citation>
    <scope>NUCLEOTIDE SEQUENCE [LARGE SCALE GENOMIC DNA]</scope>
    <source>
        <strain evidence="10 11">PIC167</strain>
    </source>
</reference>
<dbReference type="SUPFAM" id="SSF56801">
    <property type="entry name" value="Acetyl-CoA synthetase-like"/>
    <property type="match status" value="1"/>
</dbReference>
<dbReference type="NCBIfam" id="TIGR01720">
    <property type="entry name" value="NRPS-para261"/>
    <property type="match status" value="1"/>
</dbReference>
<dbReference type="InterPro" id="IPR009081">
    <property type="entry name" value="PP-bd_ACP"/>
</dbReference>
<dbReference type="InterPro" id="IPR045851">
    <property type="entry name" value="AMP-bd_C_sf"/>
</dbReference>
<dbReference type="Gene3D" id="3.40.50.980">
    <property type="match status" value="2"/>
</dbReference>
<evidence type="ECO:0000313" key="11">
    <source>
        <dbReference type="Proteomes" id="UP000308114"/>
    </source>
</evidence>
<dbReference type="Gene3D" id="3.30.559.10">
    <property type="entry name" value="Chloramphenicol acetyltransferase-like domain"/>
    <property type="match status" value="2"/>
</dbReference>
<dbReference type="GO" id="GO:0016874">
    <property type="term" value="F:ligase activity"/>
    <property type="evidence" value="ECO:0007669"/>
    <property type="project" value="UniProtKB-KW"/>
</dbReference>
<feature type="domain" description="Carrier" evidence="9">
    <location>
        <begin position="1161"/>
        <end position="1236"/>
    </location>
</feature>
<dbReference type="Pfam" id="PF00668">
    <property type="entry name" value="Condensation"/>
    <property type="match status" value="3"/>
</dbReference>
<dbReference type="GO" id="GO:0044550">
    <property type="term" value="P:secondary metabolite biosynthetic process"/>
    <property type="evidence" value="ECO:0007669"/>
    <property type="project" value="UniProtKB-ARBA"/>
</dbReference>
<dbReference type="FunFam" id="3.30.300.30:FF:000010">
    <property type="entry name" value="Enterobactin synthetase component F"/>
    <property type="match status" value="1"/>
</dbReference>
<evidence type="ECO:0000256" key="6">
    <source>
        <dbReference type="ARBA" id="ARBA00022737"/>
    </source>
</evidence>
<dbReference type="Gene3D" id="1.10.1200.10">
    <property type="entry name" value="ACP-like"/>
    <property type="match status" value="1"/>
</dbReference>
<dbReference type="PROSITE" id="PS50075">
    <property type="entry name" value="CARRIER"/>
    <property type="match status" value="1"/>
</dbReference>
<dbReference type="GO" id="GO:0008610">
    <property type="term" value="P:lipid biosynthetic process"/>
    <property type="evidence" value="ECO:0007669"/>
    <property type="project" value="UniProtKB-ARBA"/>
</dbReference>
<dbReference type="InterPro" id="IPR010060">
    <property type="entry name" value="NRPS_synth"/>
</dbReference>
<dbReference type="FunFam" id="1.10.1200.10:FF:000005">
    <property type="entry name" value="Nonribosomal peptide synthetase 1"/>
    <property type="match status" value="1"/>
</dbReference>
<dbReference type="FunFam" id="3.40.50.980:FF:000001">
    <property type="entry name" value="Non-ribosomal peptide synthetase"/>
    <property type="match status" value="1"/>
</dbReference>
<dbReference type="PANTHER" id="PTHR45527">
    <property type="entry name" value="NONRIBOSOMAL PEPTIDE SYNTHETASE"/>
    <property type="match status" value="1"/>
</dbReference>
<dbReference type="Gene3D" id="2.30.38.10">
    <property type="entry name" value="Luciferase, Domain 3"/>
    <property type="match status" value="1"/>
</dbReference>
<dbReference type="SUPFAM" id="SSF47336">
    <property type="entry name" value="ACP-like"/>
    <property type="match status" value="1"/>
</dbReference>
<proteinExistence type="inferred from homology"/>
<dbReference type="EMBL" id="PNXQ01000005">
    <property type="protein sequence ID" value="TKH45531.1"/>
    <property type="molecule type" value="Genomic_DNA"/>
</dbReference>
<keyword evidence="3" id="KW-0596">Phosphopantetheine</keyword>
<evidence type="ECO:0000259" key="9">
    <source>
        <dbReference type="PROSITE" id="PS50075"/>
    </source>
</evidence>
<dbReference type="GO" id="GO:0043041">
    <property type="term" value="P:amino acid activation for nonribosomal peptide biosynthetic process"/>
    <property type="evidence" value="ECO:0007669"/>
    <property type="project" value="TreeGrafter"/>
</dbReference>
<keyword evidence="8" id="KW-0511">Multifunctional enzyme</keyword>
<evidence type="ECO:0000256" key="5">
    <source>
        <dbReference type="ARBA" id="ARBA00022598"/>
    </source>
</evidence>
<dbReference type="SMART" id="SM00823">
    <property type="entry name" value="PKS_PP"/>
    <property type="match status" value="1"/>
</dbReference>
<comment type="caution">
    <text evidence="10">The sequence shown here is derived from an EMBL/GenBank/DDBJ whole genome shotgun (WGS) entry which is preliminary data.</text>
</comment>
<dbReference type="InterPro" id="IPR025110">
    <property type="entry name" value="AMP-bd_C"/>
</dbReference>
<keyword evidence="4" id="KW-0597">Phosphoprotein</keyword>
<dbReference type="GO" id="GO:0005829">
    <property type="term" value="C:cytosol"/>
    <property type="evidence" value="ECO:0007669"/>
    <property type="project" value="TreeGrafter"/>
</dbReference>
<dbReference type="CDD" id="cd19543">
    <property type="entry name" value="DCL_NRPS"/>
    <property type="match status" value="1"/>
</dbReference>
<dbReference type="Pfam" id="PF00550">
    <property type="entry name" value="PP-binding"/>
    <property type="match status" value="1"/>
</dbReference>
<comment type="cofactor">
    <cofactor evidence="1">
        <name>pantetheine 4'-phosphate</name>
        <dbReference type="ChEBI" id="CHEBI:47942"/>
    </cofactor>
</comment>
<dbReference type="InterPro" id="IPR020845">
    <property type="entry name" value="AMP-binding_CS"/>
</dbReference>
<name>A0A4V6X2Q1_9BACL</name>
<dbReference type="SUPFAM" id="SSF52777">
    <property type="entry name" value="CoA-dependent acyltransferases"/>
    <property type="match status" value="5"/>
</dbReference>
<dbReference type="Gene3D" id="3.30.300.30">
    <property type="match status" value="1"/>
</dbReference>
<dbReference type="Pfam" id="PF00501">
    <property type="entry name" value="AMP-binding"/>
    <property type="match status" value="1"/>
</dbReference>
<evidence type="ECO:0000256" key="7">
    <source>
        <dbReference type="ARBA" id="ARBA00023194"/>
    </source>
</evidence>
<dbReference type="InterPro" id="IPR020806">
    <property type="entry name" value="PKS_PP-bd"/>
</dbReference>
<dbReference type="GO" id="GO:0031177">
    <property type="term" value="F:phosphopantetheine binding"/>
    <property type="evidence" value="ECO:0007669"/>
    <property type="project" value="InterPro"/>
</dbReference>
<dbReference type="NCBIfam" id="TIGR01733">
    <property type="entry name" value="AA-adenyl-dom"/>
    <property type="match status" value="1"/>
</dbReference>
<dbReference type="GO" id="GO:0017000">
    <property type="term" value="P:antibiotic biosynthetic process"/>
    <property type="evidence" value="ECO:0007669"/>
    <property type="project" value="UniProtKB-KW"/>
</dbReference>
<evidence type="ECO:0000256" key="1">
    <source>
        <dbReference type="ARBA" id="ARBA00001957"/>
    </source>
</evidence>
<dbReference type="InterPro" id="IPR010071">
    <property type="entry name" value="AA_adenyl_dom"/>
</dbReference>
<evidence type="ECO:0000313" key="10">
    <source>
        <dbReference type="EMBL" id="TKH45531.1"/>
    </source>
</evidence>
<dbReference type="PROSITE" id="PS00012">
    <property type="entry name" value="PHOSPHOPANTETHEINE"/>
    <property type="match status" value="1"/>
</dbReference>
<dbReference type="FunFam" id="3.40.50.12780:FF:000012">
    <property type="entry name" value="Non-ribosomal peptide synthetase"/>
    <property type="match status" value="1"/>
</dbReference>
<dbReference type="InterPro" id="IPR036736">
    <property type="entry name" value="ACP-like_sf"/>
</dbReference>
<accession>A0A4V6X2Q1</accession>
<evidence type="ECO:0000256" key="8">
    <source>
        <dbReference type="ARBA" id="ARBA00023268"/>
    </source>
</evidence>